<protein>
    <submittedName>
        <fullName evidence="2">Uncharacterized protein</fullName>
    </submittedName>
</protein>
<sequence length="304" mass="33660">MDSNPQNGSPPNDTAMTDSLSTDHPPPVNESNGIPSNGNFSNDSPSSGVDLWRNFINQQMADNQLIDYFPNAGTSNDNPSNNNPKRDRLSRKIALDNELAAQFLNLAENTPTESTMAEGFPNDNFQNNGLSTEVIKIIEGQLNGRASNDPTSNGSPSDDDATLPDGVTSDTSDSKVDESASNGASWDKSDGKLDPQEPLLLPKDFTKLELKKRNKLQEKVASAVTACSNAQYGSLDQLNFKLQEIDNKLALSNLEHKVASRKDVSDYRKGYLKFRRGITNHYRQERDNYEKEKVRVLQELEHIQ</sequence>
<reference evidence="2 3" key="1">
    <citation type="submission" date="2017-10" db="EMBL/GenBank/DDBJ databases">
        <title>Comparative genomics in systemic dimorphic fungi from Ajellomycetaceae.</title>
        <authorList>
            <person name="Munoz J.F."/>
            <person name="Mcewen J.G."/>
            <person name="Clay O.K."/>
            <person name="Cuomo C.A."/>
        </authorList>
    </citation>
    <scope>NUCLEOTIDE SEQUENCE [LARGE SCALE GENOMIC DNA]</scope>
    <source>
        <strain evidence="2 3">UAMH5409</strain>
    </source>
</reference>
<feature type="compositionally biased region" description="Polar residues" evidence="1">
    <location>
        <begin position="29"/>
        <end position="46"/>
    </location>
</feature>
<feature type="region of interest" description="Disordered" evidence="1">
    <location>
        <begin position="68"/>
        <end position="87"/>
    </location>
</feature>
<evidence type="ECO:0000256" key="1">
    <source>
        <dbReference type="SAM" id="MobiDB-lite"/>
    </source>
</evidence>
<evidence type="ECO:0000313" key="3">
    <source>
        <dbReference type="Proteomes" id="UP000223968"/>
    </source>
</evidence>
<dbReference type="Proteomes" id="UP000223968">
    <property type="component" value="Unassembled WGS sequence"/>
</dbReference>
<feature type="compositionally biased region" description="Polar residues" evidence="1">
    <location>
        <begin position="1"/>
        <end position="22"/>
    </location>
</feature>
<feature type="compositionally biased region" description="Polar residues" evidence="1">
    <location>
        <begin position="72"/>
        <end position="83"/>
    </location>
</feature>
<dbReference type="STRING" id="1447875.A0A2B7WX96"/>
<comment type="caution">
    <text evidence="2">The sequence shown here is derived from an EMBL/GenBank/DDBJ whole genome shotgun (WGS) entry which is preliminary data.</text>
</comment>
<name>A0A2B7WX96_9EURO</name>
<dbReference type="EMBL" id="PDNB01000173">
    <property type="protein sequence ID" value="PGH01305.1"/>
    <property type="molecule type" value="Genomic_DNA"/>
</dbReference>
<proteinExistence type="predicted"/>
<feature type="region of interest" description="Disordered" evidence="1">
    <location>
        <begin position="143"/>
        <end position="198"/>
    </location>
</feature>
<keyword evidence="3" id="KW-1185">Reference proteome</keyword>
<dbReference type="OrthoDB" id="4181254at2759"/>
<accession>A0A2B7WX96</accession>
<evidence type="ECO:0000313" key="2">
    <source>
        <dbReference type="EMBL" id="PGH01305.1"/>
    </source>
</evidence>
<feature type="region of interest" description="Disordered" evidence="1">
    <location>
        <begin position="1"/>
        <end position="46"/>
    </location>
</feature>
<dbReference type="AlphaFoldDB" id="A0A2B7WX96"/>
<feature type="compositionally biased region" description="Polar residues" evidence="1">
    <location>
        <begin position="144"/>
        <end position="156"/>
    </location>
</feature>
<gene>
    <name evidence="2" type="ORF">AJ79_07942</name>
</gene>
<organism evidence="2 3">
    <name type="scientific">Helicocarpus griseus UAMH5409</name>
    <dbReference type="NCBI Taxonomy" id="1447875"/>
    <lineage>
        <taxon>Eukaryota</taxon>
        <taxon>Fungi</taxon>
        <taxon>Dikarya</taxon>
        <taxon>Ascomycota</taxon>
        <taxon>Pezizomycotina</taxon>
        <taxon>Eurotiomycetes</taxon>
        <taxon>Eurotiomycetidae</taxon>
        <taxon>Onygenales</taxon>
        <taxon>Ajellomycetaceae</taxon>
        <taxon>Helicocarpus</taxon>
    </lineage>
</organism>